<dbReference type="OrthoDB" id="245563at2759"/>
<dbReference type="STRING" id="145388.A0A0D2NQZ0"/>
<evidence type="ECO:0000259" key="1">
    <source>
        <dbReference type="Pfam" id="PF01425"/>
    </source>
</evidence>
<protein>
    <submittedName>
        <fullName evidence="2">Aspartyl-tRNA(Asn)/glutamyl-tRNA (Gln)amidotransferase subunit A</fullName>
        <ecNumber evidence="2">6.3.5.7</ecNumber>
    </submittedName>
</protein>
<dbReference type="SUPFAM" id="SSF75304">
    <property type="entry name" value="Amidase signature (AS) enzymes"/>
    <property type="match status" value="1"/>
</dbReference>
<dbReference type="GO" id="GO:0016740">
    <property type="term" value="F:transferase activity"/>
    <property type="evidence" value="ECO:0007669"/>
    <property type="project" value="UniProtKB-KW"/>
</dbReference>
<accession>A0A0D2NQZ0</accession>
<sequence length="532" mass="54721">MAPDLSLAALRRRLTPGPGEVPSLTPTQLLRELHPRLAGACGVFIHLEPLEALLERCAALEAQPRAERGPMWGVPFAVKDNVDVAGLPTTAACPAFSYTPKASAPAVDALLAAGGINVGKTNLDQFASGLVGTRTPYGVAPNAFDSRFIPGGSSSGSAAAVGARLVTFALGTDTAGSGRVPAGYNGIVGIKPTVGSVSSVGVVPACATLDCLTVFAGSVEDAAEVAAIMRSADAGAQDVRRRTPAPIRPPPASKAPFRFAVPSAEFLEWDGAAGPDMAAASAKEFEAAVARLQSVGGTLVEVDFSPFAEVAAMLYQSSFVAERYSGVRTFLDQGQPGLEAAASGGGGPAGALAQQSALNGDDRLLSVTRAIISGSGKFTAADVFDDIARMAVLRARARVQLDRFDLLMVPTALEPYLVAEVQAEESATPPIWPKNAKNGRFTNFVNLLDMAGIAIPSGLLRVDYSAGPSAATHRAQLLAAAGGPLQVVMPFGVTLLVPAWHDDWVWGIAAEMVARTGLGCGPEGHGVQPVQL</sequence>
<dbReference type="EC" id="6.3.5.7" evidence="2"/>
<evidence type="ECO:0000313" key="3">
    <source>
        <dbReference type="Proteomes" id="UP000054498"/>
    </source>
</evidence>
<name>A0A0D2NQZ0_9CHLO</name>
<gene>
    <name evidence="2" type="ORF">MNEG_1219</name>
</gene>
<dbReference type="InterPro" id="IPR000120">
    <property type="entry name" value="Amidase"/>
</dbReference>
<reference evidence="2 3" key="1">
    <citation type="journal article" date="2013" name="BMC Genomics">
        <title>Reconstruction of the lipid metabolism for the microalga Monoraphidium neglectum from its genome sequence reveals characteristics suitable for biofuel production.</title>
        <authorList>
            <person name="Bogen C."/>
            <person name="Al-Dilaimi A."/>
            <person name="Albersmeier A."/>
            <person name="Wichmann J."/>
            <person name="Grundmann M."/>
            <person name="Rupp O."/>
            <person name="Lauersen K.J."/>
            <person name="Blifernez-Klassen O."/>
            <person name="Kalinowski J."/>
            <person name="Goesmann A."/>
            <person name="Mussgnug J.H."/>
            <person name="Kruse O."/>
        </authorList>
    </citation>
    <scope>NUCLEOTIDE SEQUENCE [LARGE SCALE GENOMIC DNA]</scope>
    <source>
        <strain evidence="2 3">SAG 48.87</strain>
    </source>
</reference>
<dbReference type="Gene3D" id="3.90.1300.10">
    <property type="entry name" value="Amidase signature (AS) domain"/>
    <property type="match status" value="1"/>
</dbReference>
<keyword evidence="2" id="KW-0436">Ligase</keyword>
<dbReference type="PANTHER" id="PTHR11895:SF169">
    <property type="entry name" value="GLUTAMYL-TRNA(GLN) AMIDOTRANSFERASE"/>
    <property type="match status" value="1"/>
</dbReference>
<proteinExistence type="predicted"/>
<keyword evidence="3" id="KW-1185">Reference proteome</keyword>
<dbReference type="PANTHER" id="PTHR11895">
    <property type="entry name" value="TRANSAMIDASE"/>
    <property type="match status" value="1"/>
</dbReference>
<feature type="domain" description="Amidase" evidence="1">
    <location>
        <begin position="53"/>
        <end position="502"/>
    </location>
</feature>
<dbReference type="AlphaFoldDB" id="A0A0D2NQZ0"/>
<organism evidence="2 3">
    <name type="scientific">Monoraphidium neglectum</name>
    <dbReference type="NCBI Taxonomy" id="145388"/>
    <lineage>
        <taxon>Eukaryota</taxon>
        <taxon>Viridiplantae</taxon>
        <taxon>Chlorophyta</taxon>
        <taxon>core chlorophytes</taxon>
        <taxon>Chlorophyceae</taxon>
        <taxon>CS clade</taxon>
        <taxon>Sphaeropleales</taxon>
        <taxon>Selenastraceae</taxon>
        <taxon>Monoraphidium</taxon>
    </lineage>
</organism>
<evidence type="ECO:0000313" key="2">
    <source>
        <dbReference type="EMBL" id="KIZ06736.1"/>
    </source>
</evidence>
<dbReference type="Proteomes" id="UP000054498">
    <property type="component" value="Unassembled WGS sequence"/>
</dbReference>
<dbReference type="Pfam" id="PF01425">
    <property type="entry name" value="Amidase"/>
    <property type="match status" value="1"/>
</dbReference>
<dbReference type="RefSeq" id="XP_013905755.1">
    <property type="nucleotide sequence ID" value="XM_014050301.1"/>
</dbReference>
<dbReference type="KEGG" id="mng:MNEG_1219"/>
<dbReference type="Gene3D" id="1.20.58.1700">
    <property type="match status" value="1"/>
</dbReference>
<dbReference type="InterPro" id="IPR023631">
    <property type="entry name" value="Amidase_dom"/>
</dbReference>
<keyword evidence="2" id="KW-0808">Transferase</keyword>
<dbReference type="GeneID" id="25729527"/>
<dbReference type="GO" id="GO:0050567">
    <property type="term" value="F:glutaminyl-tRNA synthase (glutamine-hydrolyzing) activity"/>
    <property type="evidence" value="ECO:0007669"/>
    <property type="project" value="UniProtKB-EC"/>
</dbReference>
<dbReference type="EMBL" id="KK100336">
    <property type="protein sequence ID" value="KIZ06736.1"/>
    <property type="molecule type" value="Genomic_DNA"/>
</dbReference>
<dbReference type="InterPro" id="IPR036928">
    <property type="entry name" value="AS_sf"/>
</dbReference>